<organism evidence="2 3">
    <name type="scientific">Staphylococcus pettenkoferi</name>
    <dbReference type="NCBI Taxonomy" id="170573"/>
    <lineage>
        <taxon>Bacteria</taxon>
        <taxon>Bacillati</taxon>
        <taxon>Bacillota</taxon>
        <taxon>Bacilli</taxon>
        <taxon>Bacillales</taxon>
        <taxon>Staphylococcaceae</taxon>
        <taxon>Staphylococcus</taxon>
    </lineage>
</organism>
<evidence type="ECO:0000313" key="2">
    <source>
        <dbReference type="EMBL" id="MCY1595247.1"/>
    </source>
</evidence>
<evidence type="ECO:0000313" key="3">
    <source>
        <dbReference type="Proteomes" id="UP001081438"/>
    </source>
</evidence>
<dbReference type="Proteomes" id="UP001081438">
    <property type="component" value="Unassembled WGS sequence"/>
</dbReference>
<evidence type="ECO:0000256" key="1">
    <source>
        <dbReference type="SAM" id="MobiDB-lite"/>
    </source>
</evidence>
<dbReference type="RefSeq" id="WP_268211023.1">
    <property type="nucleotide sequence ID" value="NZ_JANSKS010000027.1"/>
</dbReference>
<dbReference type="AlphaFoldDB" id="A0A9Q4D7R5"/>
<comment type="caution">
    <text evidence="2">The sequence shown here is derived from an EMBL/GenBank/DDBJ whole genome shotgun (WGS) entry which is preliminary data.</text>
</comment>
<sequence length="282" mass="32879">MFHEKVPDRMPAQEYKGQGYKDDPHVDRKSIHFAKKHRKSFEKSAIRFFKDNFSLNVKVTKFAPIKDGAIVYIHCDDHDIQFNASLSLAQDDIDEDKSMKVKEDGDGIANMLGTVLTGFEYRAHKKQYDYLYNYLDKNKDKYHYTGYTKEAITNTQASGYANEYFYITYTTEQLSTYKKYYEPLIKMNQKDFEEGMKHAREATHYKAKPEIVTTLYSTDKPFKKSVTADYAANMVKEIEQDELNMPSTSRIDIMIGDNIIYTADPTWDDQDTITDVAFMDDL</sequence>
<dbReference type="Pfam" id="PF07901">
    <property type="entry name" value="DUF1672"/>
    <property type="match status" value="1"/>
</dbReference>
<feature type="region of interest" description="Disordered" evidence="1">
    <location>
        <begin position="1"/>
        <end position="22"/>
    </location>
</feature>
<name>A0A9Q4D7R5_9STAP</name>
<proteinExistence type="predicted"/>
<dbReference type="InterPro" id="IPR012873">
    <property type="entry name" value="DUF1672"/>
</dbReference>
<protein>
    <submittedName>
        <fullName evidence="2">DUF1672 domain-containing protein</fullName>
    </submittedName>
</protein>
<dbReference type="EMBL" id="JANSKX010000027">
    <property type="protein sequence ID" value="MCY1595247.1"/>
    <property type="molecule type" value="Genomic_DNA"/>
</dbReference>
<reference evidence="2" key="1">
    <citation type="journal article" date="2022" name="Int. J. Mol. Sci.">
        <title>Phenotypic and genotypic virulence characterisation of Staphylococcus pettenkoferi strains isolated from human bloodstream and diabetic foot infections.</title>
        <authorList>
            <person name="Magnan C."/>
        </authorList>
    </citation>
    <scope>NUCLEOTIDE SEQUENCE</scope>
    <source>
        <strain evidence="2">NSP020P</strain>
    </source>
</reference>
<gene>
    <name evidence="2" type="ORF">NW112_08355</name>
</gene>
<accession>A0A9Q4D7R5</accession>